<gene>
    <name evidence="2" type="ORF">MOHU_01260</name>
</gene>
<keyword evidence="1" id="KW-0812">Transmembrane</keyword>
<reference evidence="2 3" key="1">
    <citation type="submission" date="2018-03" db="EMBL/GenBank/DDBJ databases">
        <title>Genome sequence of Moorella humiferrea DSM 23265.</title>
        <authorList>
            <person name="Poehlein A."/>
            <person name="Daniel R."/>
        </authorList>
    </citation>
    <scope>NUCLEOTIDE SEQUENCE [LARGE SCALE GENOMIC DNA]</scope>
    <source>
        <strain evidence="2 3">DSM 23265</strain>
    </source>
</reference>
<protein>
    <submittedName>
        <fullName evidence="2">Uncharacterized protein</fullName>
    </submittedName>
</protein>
<keyword evidence="1" id="KW-0472">Membrane</keyword>
<dbReference type="Proteomes" id="UP000238415">
    <property type="component" value="Unassembled WGS sequence"/>
</dbReference>
<keyword evidence="1" id="KW-1133">Transmembrane helix</keyword>
<sequence>MAKYRNGGGGVYNSQTSLLLETNPLSILFLFYLLSLCLARGKIILFFP</sequence>
<evidence type="ECO:0000313" key="2">
    <source>
        <dbReference type="EMBL" id="PRR75745.1"/>
    </source>
</evidence>
<evidence type="ECO:0000313" key="3">
    <source>
        <dbReference type="Proteomes" id="UP000238415"/>
    </source>
</evidence>
<feature type="transmembrane region" description="Helical" evidence="1">
    <location>
        <begin position="27"/>
        <end position="47"/>
    </location>
</feature>
<evidence type="ECO:0000256" key="1">
    <source>
        <dbReference type="SAM" id="Phobius"/>
    </source>
</evidence>
<comment type="caution">
    <text evidence="2">The sequence shown here is derived from an EMBL/GenBank/DDBJ whole genome shotgun (WGS) entry which is preliminary data.</text>
</comment>
<name>A0A2T0AYB7_9FIRM</name>
<accession>A0A2T0AYB7</accession>
<proteinExistence type="predicted"/>
<keyword evidence="3" id="KW-1185">Reference proteome</keyword>
<dbReference type="EMBL" id="PVXM01000003">
    <property type="protein sequence ID" value="PRR75745.1"/>
    <property type="molecule type" value="Genomic_DNA"/>
</dbReference>
<dbReference type="AlphaFoldDB" id="A0A2T0AYB7"/>
<organism evidence="2 3">
    <name type="scientific">Neomoorella humiferrea</name>
    <dbReference type="NCBI Taxonomy" id="676965"/>
    <lineage>
        <taxon>Bacteria</taxon>
        <taxon>Bacillati</taxon>
        <taxon>Bacillota</taxon>
        <taxon>Clostridia</taxon>
        <taxon>Neomoorellales</taxon>
        <taxon>Neomoorellaceae</taxon>
        <taxon>Neomoorella</taxon>
    </lineage>
</organism>